<dbReference type="PANTHER" id="PTHR43485">
    <property type="entry name" value="HYDROGENASE-4 COMPONENT G"/>
    <property type="match status" value="1"/>
</dbReference>
<keyword evidence="2" id="KW-0520">NAD</keyword>
<dbReference type="InterPro" id="IPR001135">
    <property type="entry name" value="NADH_Q_OxRdtase_suD"/>
</dbReference>
<evidence type="ECO:0000256" key="1">
    <source>
        <dbReference type="ARBA" id="ARBA00023002"/>
    </source>
</evidence>
<evidence type="ECO:0000259" key="4">
    <source>
        <dbReference type="Pfam" id="PF00346"/>
    </source>
</evidence>
<organism evidence="5 6">
    <name type="scientific">Candidatus Electrothrix marina</name>
    <dbReference type="NCBI Taxonomy" id="1859130"/>
    <lineage>
        <taxon>Bacteria</taxon>
        <taxon>Pseudomonadati</taxon>
        <taxon>Thermodesulfobacteriota</taxon>
        <taxon>Desulfobulbia</taxon>
        <taxon>Desulfobulbales</taxon>
        <taxon>Desulfobulbaceae</taxon>
        <taxon>Candidatus Electrothrix</taxon>
    </lineage>
</organism>
<dbReference type="PANTHER" id="PTHR43485:SF1">
    <property type="entry name" value="FORMATE HYDROGENLYASE SUBUNIT 5-RELATED"/>
    <property type="match status" value="1"/>
</dbReference>
<keyword evidence="1" id="KW-0560">Oxidoreductase</keyword>
<dbReference type="Gene3D" id="1.10.645.10">
    <property type="entry name" value="Cytochrome-c3 Hydrogenase, chain B"/>
    <property type="match status" value="1"/>
</dbReference>
<dbReference type="GO" id="GO:0016651">
    <property type="term" value="F:oxidoreductase activity, acting on NAD(P)H"/>
    <property type="evidence" value="ECO:0007669"/>
    <property type="project" value="InterPro"/>
</dbReference>
<dbReference type="Pfam" id="PF00346">
    <property type="entry name" value="Complex1_49kDa"/>
    <property type="match status" value="1"/>
</dbReference>
<sequence>MDKLLYIHNGERVHRSDIPHLSFHKFRSELLDFTEAGGQIVQFFAYDENNKENQGKGSLKLLAVLRNESNDKLCVTGCDAPDSFDSLTAVTEKFHMFERELGEQYGLKAENHPWWKMVRYQQNCTGKPDVFGNNYSEDIPGNYPYFAVEGEGVHEVAVGPVHAGIIEPGHFRFQCFGERVFHLEIQLGYQHRGVEHLLQTVPMKRLPIIGETISGDTSIGHGLCMAQGIESLADLEVDEGSKVVRTLALELERIANHIGDLGALSLDVAFSPPAAYFGRIRGEYLNLSQILGGNRFGRGLIRPGGVTKVMGEEQRQLIQEKMTELTSEVEHVNDLIFSTPSVRGRFDHTGTVSRENAEKIGLVGYAGRACGLPYDARVKFPTECYGDLPGNSNNKTDGDVASRAEVRREEIMHSIHLVNTLLARSEEANNYTPQKTELAPDSFVVTVNEAWRGEASHCILTDAQGEILRYKVKDPSFHNWTGLALALREQGISDFPLCNKSFNLSYCGFDL</sequence>
<dbReference type="InterPro" id="IPR029014">
    <property type="entry name" value="NiFe-Hase_large"/>
</dbReference>
<dbReference type="SUPFAM" id="SSF143243">
    <property type="entry name" value="Nqo5-like"/>
    <property type="match status" value="1"/>
</dbReference>
<dbReference type="Pfam" id="PF00329">
    <property type="entry name" value="Complex1_30kDa"/>
    <property type="match status" value="1"/>
</dbReference>
<dbReference type="InterPro" id="IPR001268">
    <property type="entry name" value="NADH_UbQ_OxRdtase_30kDa_su"/>
</dbReference>
<evidence type="ECO:0000313" key="5">
    <source>
        <dbReference type="EMBL" id="RWX51299.1"/>
    </source>
</evidence>
<gene>
    <name evidence="5" type="ORF">VU01_11642</name>
</gene>
<dbReference type="GO" id="GO:0008137">
    <property type="term" value="F:NADH dehydrogenase (ubiquinone) activity"/>
    <property type="evidence" value="ECO:0007669"/>
    <property type="project" value="InterPro"/>
</dbReference>
<dbReference type="InterPro" id="IPR052197">
    <property type="entry name" value="ComplexI_49kDa-like"/>
</dbReference>
<evidence type="ECO:0000259" key="3">
    <source>
        <dbReference type="Pfam" id="PF00329"/>
    </source>
</evidence>
<dbReference type="InterPro" id="IPR037232">
    <property type="entry name" value="NADH_quin_OxRdtase_su_C/D-like"/>
</dbReference>
<name>A0A444JDY3_9BACT</name>
<comment type="caution">
    <text evidence="5">The sequence shown here is derived from an EMBL/GenBank/DDBJ whole genome shotgun (WGS) entry which is preliminary data.</text>
</comment>
<accession>A0A444JDY3</accession>
<dbReference type="Proteomes" id="UP000288892">
    <property type="component" value="Unassembled WGS sequence"/>
</dbReference>
<protein>
    <submittedName>
        <fullName evidence="5">Ni,Fe-hydrogenase III large subunit</fullName>
    </submittedName>
</protein>
<dbReference type="SUPFAM" id="SSF56762">
    <property type="entry name" value="HydB/Nqo4-like"/>
    <property type="match status" value="1"/>
</dbReference>
<dbReference type="EMBL" id="MTKS01000164">
    <property type="protein sequence ID" value="RWX51299.1"/>
    <property type="molecule type" value="Genomic_DNA"/>
</dbReference>
<feature type="domain" description="NADH:ubiquinone oxidoreductase 30kDa subunit" evidence="3">
    <location>
        <begin position="39"/>
        <end position="127"/>
    </location>
</feature>
<feature type="domain" description="NADH-quinone oxidoreductase subunit D" evidence="4">
    <location>
        <begin position="269"/>
        <end position="432"/>
    </location>
</feature>
<reference evidence="5 6" key="1">
    <citation type="submission" date="2017-01" db="EMBL/GenBank/DDBJ databases">
        <title>The cable genome- insights into the physiology and evolution of filamentous bacteria capable of sulfide oxidation via long distance electron transfer.</title>
        <authorList>
            <person name="Schreiber L."/>
            <person name="Bjerg J.T."/>
            <person name="Boggild A."/>
            <person name="Van De Vossenberg J."/>
            <person name="Meysman F."/>
            <person name="Nielsen L.P."/>
            <person name="Schramm A."/>
            <person name="Kjeldsen K.U."/>
        </authorList>
    </citation>
    <scope>NUCLEOTIDE SEQUENCE [LARGE SCALE GENOMIC DNA]</scope>
    <source>
        <strain evidence="5">A5</strain>
    </source>
</reference>
<dbReference type="AlphaFoldDB" id="A0A444JDY3"/>
<dbReference type="GO" id="GO:0048038">
    <property type="term" value="F:quinone binding"/>
    <property type="evidence" value="ECO:0007669"/>
    <property type="project" value="InterPro"/>
</dbReference>
<dbReference type="GO" id="GO:0051287">
    <property type="term" value="F:NAD binding"/>
    <property type="evidence" value="ECO:0007669"/>
    <property type="project" value="InterPro"/>
</dbReference>
<proteinExistence type="predicted"/>
<evidence type="ECO:0000256" key="2">
    <source>
        <dbReference type="ARBA" id="ARBA00023027"/>
    </source>
</evidence>
<keyword evidence="6" id="KW-1185">Reference proteome</keyword>
<evidence type="ECO:0000313" key="6">
    <source>
        <dbReference type="Proteomes" id="UP000288892"/>
    </source>
</evidence>